<dbReference type="FunFam" id="3.30.420.100:FF:000001">
    <property type="entry name" value="50S ribosomal protein L18"/>
    <property type="match status" value="1"/>
</dbReference>
<dbReference type="CDD" id="cd00432">
    <property type="entry name" value="Ribosomal_L18_L5e"/>
    <property type="match status" value="1"/>
</dbReference>
<keyword evidence="5" id="KW-0687">Ribonucleoprotein</keyword>
<dbReference type="GO" id="GO:0003735">
    <property type="term" value="F:structural constituent of ribosome"/>
    <property type="evidence" value="ECO:0007669"/>
    <property type="project" value="InterPro"/>
</dbReference>
<accession>K8F6F3</accession>
<name>K8F6F3_9CHLO</name>
<dbReference type="InterPro" id="IPR004389">
    <property type="entry name" value="Ribosomal_uL18_bac-type"/>
</dbReference>
<dbReference type="SUPFAM" id="SSF53137">
    <property type="entry name" value="Translational machinery components"/>
    <property type="match status" value="1"/>
</dbReference>
<evidence type="ECO:0000256" key="5">
    <source>
        <dbReference type="ARBA" id="ARBA00023274"/>
    </source>
</evidence>
<dbReference type="AlphaFoldDB" id="K8F6F3"/>
<evidence type="ECO:0000256" key="6">
    <source>
        <dbReference type="ARBA" id="ARBA00035303"/>
    </source>
</evidence>
<keyword evidence="9" id="KW-1185">Reference proteome</keyword>
<dbReference type="GO" id="GO:1990904">
    <property type="term" value="C:ribonucleoprotein complex"/>
    <property type="evidence" value="ECO:0007669"/>
    <property type="project" value="UniProtKB-KW"/>
</dbReference>
<evidence type="ECO:0000256" key="3">
    <source>
        <dbReference type="ARBA" id="ARBA00022884"/>
    </source>
</evidence>
<dbReference type="Proteomes" id="UP000198341">
    <property type="component" value="Chromosome 17"/>
</dbReference>
<dbReference type="HAMAP" id="MF_01337_B">
    <property type="entry name" value="Ribosomal_uL18_B"/>
    <property type="match status" value="1"/>
</dbReference>
<dbReference type="NCBIfam" id="TIGR00060">
    <property type="entry name" value="L18_bact"/>
    <property type="match status" value="1"/>
</dbReference>
<keyword evidence="4 8" id="KW-0689">Ribosomal protein</keyword>
<dbReference type="STRING" id="41875.K8F6F3"/>
<dbReference type="PANTHER" id="PTHR12899:SF3">
    <property type="entry name" value="LARGE RIBOSOMAL SUBUNIT PROTEIN UL18M"/>
    <property type="match status" value="1"/>
</dbReference>
<evidence type="ECO:0000256" key="4">
    <source>
        <dbReference type="ARBA" id="ARBA00022980"/>
    </source>
</evidence>
<dbReference type="GeneID" id="19010984"/>
<dbReference type="RefSeq" id="XP_007508286.1">
    <property type="nucleotide sequence ID" value="XM_007508224.1"/>
</dbReference>
<comment type="similarity">
    <text evidence="1">Belongs to the universal ribosomal protein uL18 family.</text>
</comment>
<dbReference type="OrthoDB" id="1932324at2759"/>
<keyword evidence="3" id="KW-0694">RNA-binding</keyword>
<proteinExistence type="inferred from homology"/>
<dbReference type="GO" id="GO:0005737">
    <property type="term" value="C:cytoplasm"/>
    <property type="evidence" value="ECO:0007669"/>
    <property type="project" value="UniProtKB-ARBA"/>
</dbReference>
<dbReference type="PANTHER" id="PTHR12899">
    <property type="entry name" value="39S RIBOSOMAL PROTEIN L18, MITOCHONDRIAL"/>
    <property type="match status" value="1"/>
</dbReference>
<dbReference type="GO" id="GO:0008097">
    <property type="term" value="F:5S rRNA binding"/>
    <property type="evidence" value="ECO:0007669"/>
    <property type="project" value="TreeGrafter"/>
</dbReference>
<reference evidence="8 9" key="1">
    <citation type="submission" date="2011-10" db="EMBL/GenBank/DDBJ databases">
        <authorList>
            <person name="Genoscope - CEA"/>
        </authorList>
    </citation>
    <scope>NUCLEOTIDE SEQUENCE [LARGE SCALE GENOMIC DNA]</scope>
    <source>
        <strain evidence="8 9">RCC 1105</strain>
    </source>
</reference>
<gene>
    <name evidence="8" type="ordered locus">Bathy17g02120</name>
</gene>
<sequence>MALPQQKQTVVTTVARLTPKEAKRQQRHRKIRSRLTGTADRPRISVYRSNQHVFVQVIDDDAQKTLVSLGTQSQEVKAVVGSEEWKTKTVAAASELGKMLGKKCVDAGITSAVFDRGGFLYHGRVKAVADGCREAGVAI</sequence>
<dbReference type="InterPro" id="IPR057268">
    <property type="entry name" value="Ribosomal_L18"/>
</dbReference>
<keyword evidence="2" id="KW-0699">rRNA-binding</keyword>
<dbReference type="GO" id="GO:0006412">
    <property type="term" value="P:translation"/>
    <property type="evidence" value="ECO:0007669"/>
    <property type="project" value="InterPro"/>
</dbReference>
<protein>
    <recommendedName>
        <fullName evidence="6">Large ribosomal subunit protein uL18c</fullName>
    </recommendedName>
    <alternativeName>
        <fullName evidence="7">CL18</fullName>
    </alternativeName>
</protein>
<evidence type="ECO:0000313" key="8">
    <source>
        <dbReference type="EMBL" id="CCO20390.1"/>
    </source>
</evidence>
<dbReference type="GO" id="GO:0005840">
    <property type="term" value="C:ribosome"/>
    <property type="evidence" value="ECO:0007669"/>
    <property type="project" value="UniProtKB-KW"/>
</dbReference>
<dbReference type="InterPro" id="IPR005484">
    <property type="entry name" value="Ribosomal_uL18_bac/plant/anim"/>
</dbReference>
<evidence type="ECO:0000256" key="7">
    <source>
        <dbReference type="ARBA" id="ARBA00082729"/>
    </source>
</evidence>
<dbReference type="KEGG" id="bpg:Bathy17g02120"/>
<dbReference type="Pfam" id="PF00861">
    <property type="entry name" value="Ribosomal_L18p"/>
    <property type="match status" value="1"/>
</dbReference>
<organism evidence="8 9">
    <name type="scientific">Bathycoccus prasinos</name>
    <dbReference type="NCBI Taxonomy" id="41875"/>
    <lineage>
        <taxon>Eukaryota</taxon>
        <taxon>Viridiplantae</taxon>
        <taxon>Chlorophyta</taxon>
        <taxon>Mamiellophyceae</taxon>
        <taxon>Mamiellales</taxon>
        <taxon>Bathycoccaceae</taxon>
        <taxon>Bathycoccus</taxon>
    </lineage>
</organism>
<evidence type="ECO:0000256" key="1">
    <source>
        <dbReference type="ARBA" id="ARBA00007116"/>
    </source>
</evidence>
<dbReference type="EMBL" id="FO082262">
    <property type="protein sequence ID" value="CCO20390.1"/>
    <property type="molecule type" value="Genomic_DNA"/>
</dbReference>
<dbReference type="eggNOG" id="KOG1870">
    <property type="taxonomic scope" value="Eukaryota"/>
</dbReference>
<evidence type="ECO:0000256" key="2">
    <source>
        <dbReference type="ARBA" id="ARBA00022730"/>
    </source>
</evidence>
<evidence type="ECO:0000313" key="9">
    <source>
        <dbReference type="Proteomes" id="UP000198341"/>
    </source>
</evidence>
<dbReference type="Gene3D" id="3.30.420.100">
    <property type="match status" value="1"/>
</dbReference>